<dbReference type="GeneID" id="10669192"/>
<dbReference type="Proteomes" id="UP000009231">
    <property type="component" value="Chromosome"/>
</dbReference>
<organism evidence="1 2">
    <name type="scientific">Methanobacterium paludis (strain DSM 25820 / JCM 18151 / SWAN1)</name>
    <dbReference type="NCBI Taxonomy" id="868131"/>
    <lineage>
        <taxon>Archaea</taxon>
        <taxon>Methanobacteriati</taxon>
        <taxon>Methanobacteriota</taxon>
        <taxon>Methanomada group</taxon>
        <taxon>Methanobacteria</taxon>
        <taxon>Methanobacteriales</taxon>
        <taxon>Methanobacteriaceae</taxon>
        <taxon>Methanobacterium</taxon>
    </lineage>
</organism>
<evidence type="ECO:0000313" key="2">
    <source>
        <dbReference type="Proteomes" id="UP000009231"/>
    </source>
</evidence>
<accession>F6D3A2</accession>
<dbReference type="KEGG" id="mew:MSWAN_1683"/>
<proteinExistence type="predicted"/>
<sequence>MDSYKSFSFWDAKPVNGFLVKIRISKRPENWDELPMLSDNKIKAGDKLFVWDHALLWGMVYECCFVKGI</sequence>
<dbReference type="STRING" id="868131.MSWAN_1683"/>
<reference evidence="1 2" key="1">
    <citation type="journal article" date="2014" name="Int. J. Syst. Evol. Microbiol.">
        <title>Methanobacterium paludis sp. nov. and a novel strain of Methanobacterium lacus isolated from northern peatlands.</title>
        <authorList>
            <person name="Cadillo-Quiroz H."/>
            <person name="Brauer S.L."/>
            <person name="Goodson N."/>
            <person name="Yavitt J.B."/>
            <person name="Zinder S.H."/>
        </authorList>
    </citation>
    <scope>NUCLEOTIDE SEQUENCE [LARGE SCALE GENOMIC DNA]</scope>
    <source>
        <strain evidence="2">DSM 25820 / JCM 18151 / SWAN1</strain>
    </source>
</reference>
<dbReference type="EMBL" id="CP002772">
    <property type="protein sequence ID" value="AEG18694.1"/>
    <property type="molecule type" value="Genomic_DNA"/>
</dbReference>
<dbReference type="HOGENOM" id="CLU_2766126_0_0_2"/>
<name>F6D3A2_METPW</name>
<gene>
    <name evidence="1" type="ordered locus">MSWAN_1683</name>
</gene>
<dbReference type="RefSeq" id="WP_013826193.1">
    <property type="nucleotide sequence ID" value="NC_015574.1"/>
</dbReference>
<protein>
    <submittedName>
        <fullName evidence="1">Uncharacterized protein</fullName>
    </submittedName>
</protein>
<evidence type="ECO:0000313" key="1">
    <source>
        <dbReference type="EMBL" id="AEG18694.1"/>
    </source>
</evidence>
<keyword evidence="2" id="KW-1185">Reference proteome</keyword>
<dbReference type="AlphaFoldDB" id="F6D3A2"/>